<feature type="transmembrane region" description="Helical" evidence="8">
    <location>
        <begin position="356"/>
        <end position="377"/>
    </location>
</feature>
<feature type="transmembrane region" description="Helical" evidence="8">
    <location>
        <begin position="258"/>
        <end position="280"/>
    </location>
</feature>
<comment type="caution">
    <text evidence="10">The sequence shown here is derived from an EMBL/GenBank/DDBJ whole genome shotgun (WGS) entry which is preliminary data.</text>
</comment>
<feature type="transmembrane region" description="Helical" evidence="8">
    <location>
        <begin position="409"/>
        <end position="428"/>
    </location>
</feature>
<feature type="transmembrane region" description="Helical" evidence="8">
    <location>
        <begin position="208"/>
        <end position="229"/>
    </location>
</feature>
<feature type="transmembrane region" description="Helical" evidence="8">
    <location>
        <begin position="383"/>
        <end position="402"/>
    </location>
</feature>
<keyword evidence="4 10" id="KW-0808">Transferase</keyword>
<feature type="transmembrane region" description="Helical" evidence="8">
    <location>
        <begin position="84"/>
        <end position="104"/>
    </location>
</feature>
<keyword evidence="3" id="KW-0328">Glycosyltransferase</keyword>
<dbReference type="AlphaFoldDB" id="A0A3M0G819"/>
<evidence type="ECO:0000256" key="6">
    <source>
        <dbReference type="ARBA" id="ARBA00022989"/>
    </source>
</evidence>
<feature type="domain" description="ArnT-like N-terminal" evidence="9">
    <location>
        <begin position="41"/>
        <end position="230"/>
    </location>
</feature>
<evidence type="ECO:0000256" key="7">
    <source>
        <dbReference type="ARBA" id="ARBA00023136"/>
    </source>
</evidence>
<dbReference type="InterPro" id="IPR003342">
    <property type="entry name" value="ArnT-like_N"/>
</dbReference>
<dbReference type="PANTHER" id="PTHR33908">
    <property type="entry name" value="MANNOSYLTRANSFERASE YKCB-RELATED"/>
    <property type="match status" value="1"/>
</dbReference>
<evidence type="ECO:0000256" key="1">
    <source>
        <dbReference type="ARBA" id="ARBA00004651"/>
    </source>
</evidence>
<dbReference type="RefSeq" id="WP_121917476.1">
    <property type="nucleotide sequence ID" value="NZ_REFV01000008.1"/>
</dbReference>
<evidence type="ECO:0000313" key="11">
    <source>
        <dbReference type="Proteomes" id="UP000281985"/>
    </source>
</evidence>
<feature type="transmembrane region" description="Helical" evidence="8">
    <location>
        <begin position="116"/>
        <end position="133"/>
    </location>
</feature>
<accession>A0A3M0G819</accession>
<dbReference type="Proteomes" id="UP000281985">
    <property type="component" value="Unassembled WGS sequence"/>
</dbReference>
<organism evidence="10 11">
    <name type="scientific">Dokdonia sinensis</name>
    <dbReference type="NCBI Taxonomy" id="2479847"/>
    <lineage>
        <taxon>Bacteria</taxon>
        <taxon>Pseudomonadati</taxon>
        <taxon>Bacteroidota</taxon>
        <taxon>Flavobacteriia</taxon>
        <taxon>Flavobacteriales</taxon>
        <taxon>Flavobacteriaceae</taxon>
        <taxon>Dokdonia</taxon>
    </lineage>
</organism>
<feature type="transmembrane region" description="Helical" evidence="8">
    <location>
        <begin position="139"/>
        <end position="156"/>
    </location>
</feature>
<evidence type="ECO:0000256" key="8">
    <source>
        <dbReference type="SAM" id="Phobius"/>
    </source>
</evidence>
<keyword evidence="7 8" id="KW-0472">Membrane</keyword>
<name>A0A3M0G819_9FLAO</name>
<proteinExistence type="predicted"/>
<dbReference type="OrthoDB" id="8353433at2"/>
<dbReference type="EMBL" id="REFV01000008">
    <property type="protein sequence ID" value="RMB58552.1"/>
    <property type="molecule type" value="Genomic_DNA"/>
</dbReference>
<evidence type="ECO:0000256" key="4">
    <source>
        <dbReference type="ARBA" id="ARBA00022679"/>
    </source>
</evidence>
<evidence type="ECO:0000313" key="10">
    <source>
        <dbReference type="EMBL" id="RMB58552.1"/>
    </source>
</evidence>
<evidence type="ECO:0000256" key="2">
    <source>
        <dbReference type="ARBA" id="ARBA00022475"/>
    </source>
</evidence>
<evidence type="ECO:0000256" key="5">
    <source>
        <dbReference type="ARBA" id="ARBA00022692"/>
    </source>
</evidence>
<feature type="transmembrane region" description="Helical" evidence="8">
    <location>
        <begin position="9"/>
        <end position="28"/>
    </location>
</feature>
<evidence type="ECO:0000256" key="3">
    <source>
        <dbReference type="ARBA" id="ARBA00022676"/>
    </source>
</evidence>
<dbReference type="Pfam" id="PF02366">
    <property type="entry name" value="PMT"/>
    <property type="match status" value="1"/>
</dbReference>
<feature type="transmembrane region" description="Helical" evidence="8">
    <location>
        <begin position="292"/>
        <end position="311"/>
    </location>
</feature>
<keyword evidence="11" id="KW-1185">Reference proteome</keyword>
<keyword evidence="2" id="KW-1003">Cell membrane</keyword>
<dbReference type="PANTHER" id="PTHR33908:SF3">
    <property type="entry name" value="UNDECAPRENYL PHOSPHATE-ALPHA-4-AMINO-4-DEOXY-L-ARABINOSE ARABINOSYL TRANSFERASE"/>
    <property type="match status" value="1"/>
</dbReference>
<dbReference type="InterPro" id="IPR050297">
    <property type="entry name" value="LipidA_mod_glycosyltrf_83"/>
</dbReference>
<dbReference type="GO" id="GO:0010041">
    <property type="term" value="P:response to iron(III) ion"/>
    <property type="evidence" value="ECO:0007669"/>
    <property type="project" value="TreeGrafter"/>
</dbReference>
<keyword evidence="6 8" id="KW-1133">Transmembrane helix</keyword>
<dbReference type="GO" id="GO:0009103">
    <property type="term" value="P:lipopolysaccharide biosynthetic process"/>
    <property type="evidence" value="ECO:0007669"/>
    <property type="project" value="UniProtKB-ARBA"/>
</dbReference>
<comment type="subcellular location">
    <subcellularLocation>
        <location evidence="1">Cell membrane</location>
        <topology evidence="1">Multi-pass membrane protein</topology>
    </subcellularLocation>
</comment>
<protein>
    <submittedName>
        <fullName evidence="10">Phospholipid carrier-dependent glycosyltransferase</fullName>
    </submittedName>
</protein>
<evidence type="ECO:0000259" key="9">
    <source>
        <dbReference type="Pfam" id="PF02366"/>
    </source>
</evidence>
<sequence length="552" mass="63425">MIKLLEKRPILTIISLVALLIFPILDILEVSIMEARNFISAREMLVDSNWVLTTMSGEARYQKPPLPTWLTAISASVFGLKNIWGLRLPAALMVMLLGSMVFTLSRKLKLSKNQSLGNGLIAVTSLYVVLIIFEAPWDIYAHAFMLTGIYFLVKILNAERNSILNTICASLFIGCSILSKGPVALYVLLLPFILSYIAIYRKNASSKTWSLSILSIVLGLFIGFSWYLYVRYADPATFSRMAENETGNWTSYNVRPFYYYWSFFVQSGVWTLPAFISLIYPYLKSRVSDLKAYQFTWLWTILAVVLLSIIPEKKSRYLMPILIPLAINCGFYVDYLMRKFNGLRDRKETIPVYFNFGLLGTVFLLLSVAGIVSPFILEGVSWWLLPLSIILIFISVILLRSLIKKNFEYVFMFSLCALIISLFCFTQVQKFEIPWQETSINNNSSNTVATFEAFESKEKLPIYIFDVKSPEMIWASGRILPQIYDDKAVLLPPEDKFYLLVFEIEFSEVSKTLQGYETEYQFTIDLNKVPKTSRNYTGRKRAEVFKVEKLDR</sequence>
<reference evidence="10 11" key="1">
    <citation type="submission" date="2018-10" db="EMBL/GenBank/DDBJ databases">
        <title>Dokdonia luteus sp. nov., isolated from sea water.</title>
        <authorList>
            <person name="Zhou L.Y."/>
            <person name="Du Z.J."/>
        </authorList>
    </citation>
    <scope>NUCLEOTIDE SEQUENCE [LARGE SCALE GENOMIC DNA]</scope>
    <source>
        <strain evidence="10 11">SH27</strain>
    </source>
</reference>
<gene>
    <name evidence="10" type="ORF">EAX61_09625</name>
</gene>
<dbReference type="GO" id="GO:0005886">
    <property type="term" value="C:plasma membrane"/>
    <property type="evidence" value="ECO:0007669"/>
    <property type="project" value="UniProtKB-SubCell"/>
</dbReference>
<keyword evidence="5 8" id="KW-0812">Transmembrane</keyword>
<dbReference type="GO" id="GO:0016763">
    <property type="term" value="F:pentosyltransferase activity"/>
    <property type="evidence" value="ECO:0007669"/>
    <property type="project" value="TreeGrafter"/>
</dbReference>